<reference evidence="1" key="1">
    <citation type="submission" date="2021-01" db="EMBL/GenBank/DDBJ databases">
        <authorList>
            <person name="Corre E."/>
            <person name="Pelletier E."/>
            <person name="Niang G."/>
            <person name="Scheremetjew M."/>
            <person name="Finn R."/>
            <person name="Kale V."/>
            <person name="Holt S."/>
            <person name="Cochrane G."/>
            <person name="Meng A."/>
            <person name="Brown T."/>
            <person name="Cohen L."/>
        </authorList>
    </citation>
    <scope>NUCLEOTIDE SEQUENCE</scope>
    <source>
        <strain evidence="1">SL-175</strain>
    </source>
</reference>
<dbReference type="EMBL" id="HBFC01033748">
    <property type="protein sequence ID" value="CAD8720865.1"/>
    <property type="molecule type" value="Transcribed_RNA"/>
</dbReference>
<sequence>MDEFLDDDEMDLLNWSTTLDFESYQQSWKSIATSSRSEAAVPIGAAAWEAAVAAESGLLDAAGNLCLHSHAFEALEAELNREATRSPSVATGG</sequence>
<dbReference type="AlphaFoldDB" id="A0A7S0T1B5"/>
<protein>
    <submittedName>
        <fullName evidence="1">Uncharacterized protein</fullName>
    </submittedName>
</protein>
<gene>
    <name evidence="1" type="ORF">MANT1106_LOCUS20077</name>
</gene>
<name>A0A7S0T1B5_9CHLO</name>
<organism evidence="1">
    <name type="scientific">Mantoniella antarctica</name>
    <dbReference type="NCBI Taxonomy" id="81844"/>
    <lineage>
        <taxon>Eukaryota</taxon>
        <taxon>Viridiplantae</taxon>
        <taxon>Chlorophyta</taxon>
        <taxon>Mamiellophyceae</taxon>
        <taxon>Mamiellales</taxon>
        <taxon>Mamiellaceae</taxon>
        <taxon>Mantoniella</taxon>
    </lineage>
</organism>
<evidence type="ECO:0000313" key="1">
    <source>
        <dbReference type="EMBL" id="CAD8720865.1"/>
    </source>
</evidence>
<accession>A0A7S0T1B5</accession>
<proteinExistence type="predicted"/>